<dbReference type="PANTHER" id="PTHR19308">
    <property type="entry name" value="PHOSPHATIDYLCHOLINE TRANSFER PROTEIN"/>
    <property type="match status" value="1"/>
</dbReference>
<feature type="transmembrane region" description="Helical" evidence="1">
    <location>
        <begin position="236"/>
        <end position="259"/>
    </location>
</feature>
<feature type="domain" description="START" evidence="2">
    <location>
        <begin position="1"/>
        <end position="179"/>
    </location>
</feature>
<keyword evidence="4" id="KW-1185">Reference proteome</keyword>
<dbReference type="SUPFAM" id="SSF55961">
    <property type="entry name" value="Bet v1-like"/>
    <property type="match status" value="1"/>
</dbReference>
<evidence type="ECO:0000313" key="3">
    <source>
        <dbReference type="EMBL" id="MCH88375.1"/>
    </source>
</evidence>
<keyword evidence="1" id="KW-1133">Transmembrane helix</keyword>
<protein>
    <submittedName>
        <fullName evidence="3">StAR-related lipid transfer protein 7 mitochondrial-like</fullName>
    </submittedName>
</protein>
<reference evidence="3 4" key="1">
    <citation type="journal article" date="2018" name="Front. Plant Sci.">
        <title>Red Clover (Trifolium pratense) and Zigzag Clover (T. medium) - A Picture of Genomic Similarities and Differences.</title>
        <authorList>
            <person name="Dluhosova J."/>
            <person name="Istvanek J."/>
            <person name="Nedelnik J."/>
            <person name="Repkova J."/>
        </authorList>
    </citation>
    <scope>NUCLEOTIDE SEQUENCE [LARGE SCALE GENOMIC DNA]</scope>
    <source>
        <strain evidence="4">cv. 10/8</strain>
        <tissue evidence="3">Leaf</tissue>
    </source>
</reference>
<sequence length="269" mass="30533">MQYKAWRYDSETGPTVYRSKTVFEDADPELVRDFFWDDDFRPKWDPMLAHCKILEECPLNGTSIVHWIKKFPFFCSDREYIIARRIWQAGNAYYCVTKGVPHPNLPKRDKPRRVDLYFSSWVIKPVESRKGDGQLSACEVTLLHYEDMGIPKDVAKLGVRHGMWGAVKKLHSGMRAYQNARKTDASLSRCALMASKTTRISSNGNLHSLEAASLMEENVQAIRNTRQIGHGLDWKWVALGGTVAVVLGIHSGAVGRALLLGAGHRFARR</sequence>
<dbReference type="InterPro" id="IPR051213">
    <property type="entry name" value="START_lipid_transfer"/>
</dbReference>
<organism evidence="3 4">
    <name type="scientific">Trifolium medium</name>
    <dbReference type="NCBI Taxonomy" id="97028"/>
    <lineage>
        <taxon>Eukaryota</taxon>
        <taxon>Viridiplantae</taxon>
        <taxon>Streptophyta</taxon>
        <taxon>Embryophyta</taxon>
        <taxon>Tracheophyta</taxon>
        <taxon>Spermatophyta</taxon>
        <taxon>Magnoliopsida</taxon>
        <taxon>eudicotyledons</taxon>
        <taxon>Gunneridae</taxon>
        <taxon>Pentapetalae</taxon>
        <taxon>rosids</taxon>
        <taxon>fabids</taxon>
        <taxon>Fabales</taxon>
        <taxon>Fabaceae</taxon>
        <taxon>Papilionoideae</taxon>
        <taxon>50 kb inversion clade</taxon>
        <taxon>NPAAA clade</taxon>
        <taxon>Hologalegina</taxon>
        <taxon>IRL clade</taxon>
        <taxon>Trifolieae</taxon>
        <taxon>Trifolium</taxon>
    </lineage>
</organism>
<dbReference type="EMBL" id="LXQA010014048">
    <property type="protein sequence ID" value="MCH88375.1"/>
    <property type="molecule type" value="Genomic_DNA"/>
</dbReference>
<dbReference type="Pfam" id="PF01852">
    <property type="entry name" value="START"/>
    <property type="match status" value="1"/>
</dbReference>
<dbReference type="GO" id="GO:0005737">
    <property type="term" value="C:cytoplasm"/>
    <property type="evidence" value="ECO:0007669"/>
    <property type="project" value="UniProtKB-ARBA"/>
</dbReference>
<dbReference type="Proteomes" id="UP000265520">
    <property type="component" value="Unassembled WGS sequence"/>
</dbReference>
<keyword evidence="1" id="KW-0812">Transmembrane</keyword>
<feature type="non-terminal residue" evidence="3">
    <location>
        <position position="269"/>
    </location>
</feature>
<dbReference type="InterPro" id="IPR023393">
    <property type="entry name" value="START-like_dom_sf"/>
</dbReference>
<dbReference type="CDD" id="cd08870">
    <property type="entry name" value="START_STARD2_7-like"/>
    <property type="match status" value="1"/>
</dbReference>
<accession>A0A392MMQ1</accession>
<dbReference type="AlphaFoldDB" id="A0A392MMQ1"/>
<evidence type="ECO:0000256" key="1">
    <source>
        <dbReference type="SAM" id="Phobius"/>
    </source>
</evidence>
<keyword evidence="1" id="KW-0472">Membrane</keyword>
<comment type="caution">
    <text evidence="3">The sequence shown here is derived from an EMBL/GenBank/DDBJ whole genome shotgun (WGS) entry which is preliminary data.</text>
</comment>
<dbReference type="GO" id="GO:0008289">
    <property type="term" value="F:lipid binding"/>
    <property type="evidence" value="ECO:0007669"/>
    <property type="project" value="InterPro"/>
</dbReference>
<name>A0A392MMQ1_9FABA</name>
<evidence type="ECO:0000313" key="4">
    <source>
        <dbReference type="Proteomes" id="UP000265520"/>
    </source>
</evidence>
<dbReference type="Gene3D" id="3.30.530.20">
    <property type="match status" value="1"/>
</dbReference>
<evidence type="ECO:0000259" key="2">
    <source>
        <dbReference type="PROSITE" id="PS50848"/>
    </source>
</evidence>
<dbReference type="PANTHER" id="PTHR19308:SF9">
    <property type="entry name" value="OS07G0185200 PROTEIN"/>
    <property type="match status" value="1"/>
</dbReference>
<proteinExistence type="predicted"/>
<gene>
    <name evidence="3" type="ORF">A2U01_0009259</name>
</gene>
<dbReference type="PROSITE" id="PS50848">
    <property type="entry name" value="START"/>
    <property type="match status" value="1"/>
</dbReference>
<dbReference type="InterPro" id="IPR002913">
    <property type="entry name" value="START_lipid-bd_dom"/>
</dbReference>